<keyword evidence="3" id="KW-0732">Signal</keyword>
<dbReference type="AlphaFoldDB" id="A0A165EJP2"/>
<keyword evidence="2" id="KW-0472">Membrane</keyword>
<keyword evidence="2" id="KW-1133">Transmembrane helix</keyword>
<feature type="region of interest" description="Disordered" evidence="1">
    <location>
        <begin position="365"/>
        <end position="387"/>
    </location>
</feature>
<dbReference type="Proteomes" id="UP000076871">
    <property type="component" value="Unassembled WGS sequence"/>
</dbReference>
<protein>
    <recommendedName>
        <fullName evidence="6">Transmembrane protein</fullName>
    </recommendedName>
</protein>
<feature type="region of interest" description="Disordered" evidence="1">
    <location>
        <begin position="177"/>
        <end position="209"/>
    </location>
</feature>
<accession>A0A165EJP2</accession>
<evidence type="ECO:0000313" key="5">
    <source>
        <dbReference type="Proteomes" id="UP000076871"/>
    </source>
</evidence>
<organism evidence="4 5">
    <name type="scientific">Laetiporus sulphureus 93-53</name>
    <dbReference type="NCBI Taxonomy" id="1314785"/>
    <lineage>
        <taxon>Eukaryota</taxon>
        <taxon>Fungi</taxon>
        <taxon>Dikarya</taxon>
        <taxon>Basidiomycota</taxon>
        <taxon>Agaricomycotina</taxon>
        <taxon>Agaricomycetes</taxon>
        <taxon>Polyporales</taxon>
        <taxon>Laetiporus</taxon>
    </lineage>
</organism>
<gene>
    <name evidence="4" type="ORF">LAESUDRAFT_758611</name>
</gene>
<feature type="compositionally biased region" description="Basic and acidic residues" evidence="1">
    <location>
        <begin position="200"/>
        <end position="209"/>
    </location>
</feature>
<dbReference type="OrthoDB" id="2795783at2759"/>
<keyword evidence="2" id="KW-0812">Transmembrane</keyword>
<dbReference type="GeneID" id="63829500"/>
<feature type="transmembrane region" description="Helical" evidence="2">
    <location>
        <begin position="64"/>
        <end position="87"/>
    </location>
</feature>
<evidence type="ECO:0000313" key="4">
    <source>
        <dbReference type="EMBL" id="KZT07192.1"/>
    </source>
</evidence>
<dbReference type="RefSeq" id="XP_040764932.1">
    <property type="nucleotide sequence ID" value="XM_040912472.1"/>
</dbReference>
<keyword evidence="5" id="KW-1185">Reference proteome</keyword>
<feature type="signal peptide" evidence="3">
    <location>
        <begin position="1"/>
        <end position="26"/>
    </location>
</feature>
<evidence type="ECO:0000256" key="1">
    <source>
        <dbReference type="SAM" id="MobiDB-lite"/>
    </source>
</evidence>
<evidence type="ECO:0000256" key="3">
    <source>
        <dbReference type="SAM" id="SignalP"/>
    </source>
</evidence>
<name>A0A165EJP2_9APHY</name>
<proteinExistence type="predicted"/>
<evidence type="ECO:0000256" key="2">
    <source>
        <dbReference type="SAM" id="Phobius"/>
    </source>
</evidence>
<feature type="chain" id="PRO_5007857273" description="Transmembrane protein" evidence="3">
    <location>
        <begin position="27"/>
        <end position="387"/>
    </location>
</feature>
<sequence>MASLRLVNIAVVQTLLLAFALTPALSKPVGISPLVTPDSFDVDATADEDSVDLIPEDQTTARTYIISLGVVLGAVALILGIVFVVRLRKRRLRKGRKKEAEAATEATLWEKTHAQSQSKREGMIHSKMACMRNLDARLPCRCPDCLVRVAAHVTYFTNAANPHGSTRNVRPSASYIPTSGSTSRAGFEYPPHPPSFSLPRSDENAHRDASVQVQASPPLSPHEHEWQLVAGYQRSGSLVIINPPTAGSLETLGSRRLSQMSPLSSLQTSIARVLEKSPSECGDAASSSMKISDIAADLDQNEKASTENVSSKLECKDTAEVDVSDAGAWLPDVNADWIYTAEPMLPYDFVSEYYDYTPSKEPMRPLMDAVPSSPQHFHDEDDSMCLS</sequence>
<reference evidence="4 5" key="1">
    <citation type="journal article" date="2016" name="Mol. Biol. Evol.">
        <title>Comparative Genomics of Early-Diverging Mushroom-Forming Fungi Provides Insights into the Origins of Lignocellulose Decay Capabilities.</title>
        <authorList>
            <person name="Nagy L.G."/>
            <person name="Riley R."/>
            <person name="Tritt A."/>
            <person name="Adam C."/>
            <person name="Daum C."/>
            <person name="Floudas D."/>
            <person name="Sun H."/>
            <person name="Yadav J.S."/>
            <person name="Pangilinan J."/>
            <person name="Larsson K.H."/>
            <person name="Matsuura K."/>
            <person name="Barry K."/>
            <person name="Labutti K."/>
            <person name="Kuo R."/>
            <person name="Ohm R.A."/>
            <person name="Bhattacharya S.S."/>
            <person name="Shirouzu T."/>
            <person name="Yoshinaga Y."/>
            <person name="Martin F.M."/>
            <person name="Grigoriev I.V."/>
            <person name="Hibbett D.S."/>
        </authorList>
    </citation>
    <scope>NUCLEOTIDE SEQUENCE [LARGE SCALE GENOMIC DNA]</scope>
    <source>
        <strain evidence="4 5">93-53</strain>
    </source>
</reference>
<dbReference type="EMBL" id="KV427620">
    <property type="protein sequence ID" value="KZT07192.1"/>
    <property type="molecule type" value="Genomic_DNA"/>
</dbReference>
<evidence type="ECO:0008006" key="6">
    <source>
        <dbReference type="Google" id="ProtNLM"/>
    </source>
</evidence>
<dbReference type="InParanoid" id="A0A165EJP2"/>